<protein>
    <submittedName>
        <fullName evidence="1">Uncharacterized protein</fullName>
    </submittedName>
</protein>
<dbReference type="AlphaFoldDB" id="A0A5J4SKK2"/>
<organism evidence="1">
    <name type="scientific">termite gut metagenome</name>
    <dbReference type="NCBI Taxonomy" id="433724"/>
    <lineage>
        <taxon>unclassified sequences</taxon>
        <taxon>metagenomes</taxon>
        <taxon>organismal metagenomes</taxon>
    </lineage>
</organism>
<dbReference type="Pfam" id="PF00515">
    <property type="entry name" value="TPR_1"/>
    <property type="match status" value="1"/>
</dbReference>
<dbReference type="Gene3D" id="1.25.40.10">
    <property type="entry name" value="Tetratricopeptide repeat domain"/>
    <property type="match status" value="1"/>
</dbReference>
<dbReference type="EMBL" id="SNRY01000150">
    <property type="protein sequence ID" value="KAA6345911.1"/>
    <property type="molecule type" value="Genomic_DNA"/>
</dbReference>
<dbReference type="SMART" id="SM00028">
    <property type="entry name" value="TPR"/>
    <property type="match status" value="1"/>
</dbReference>
<comment type="caution">
    <text evidence="1">The sequence shown here is derived from an EMBL/GenBank/DDBJ whole genome shotgun (WGS) entry which is preliminary data.</text>
</comment>
<accession>A0A5J4SKK2</accession>
<dbReference type="InterPro" id="IPR019734">
    <property type="entry name" value="TPR_rpt"/>
</dbReference>
<evidence type="ECO:0000313" key="1">
    <source>
        <dbReference type="EMBL" id="KAA6345911.1"/>
    </source>
</evidence>
<name>A0A5J4SKK2_9ZZZZ</name>
<dbReference type="SUPFAM" id="SSF48452">
    <property type="entry name" value="TPR-like"/>
    <property type="match status" value="1"/>
</dbReference>
<dbReference type="PROSITE" id="PS50005">
    <property type="entry name" value="TPR"/>
    <property type="match status" value="1"/>
</dbReference>
<proteinExistence type="predicted"/>
<dbReference type="InterPro" id="IPR011990">
    <property type="entry name" value="TPR-like_helical_dom_sf"/>
</dbReference>
<sequence>MDSSLEAIKELINQGEIEEAIERLDSYLVTCTTDKDKVYYLKGNAYRKLGNWQQALNCYQFAIDFNSESVAMYARDAIKDILSFYNKDMYNQ</sequence>
<gene>
    <name evidence="1" type="ORF">EZS27_006551</name>
</gene>
<reference evidence="1" key="1">
    <citation type="submission" date="2019-03" db="EMBL/GenBank/DDBJ databases">
        <title>Single cell metagenomics reveals metabolic interactions within the superorganism composed of flagellate Streblomastix strix and complex community of Bacteroidetes bacteria on its surface.</title>
        <authorList>
            <person name="Treitli S.C."/>
            <person name="Kolisko M."/>
            <person name="Husnik F."/>
            <person name="Keeling P."/>
            <person name="Hampl V."/>
        </authorList>
    </citation>
    <scope>NUCLEOTIDE SEQUENCE</scope>
    <source>
        <strain evidence="1">STM</strain>
    </source>
</reference>